<dbReference type="Pfam" id="PF05621">
    <property type="entry name" value="TniB"/>
    <property type="match status" value="1"/>
</dbReference>
<evidence type="ECO:0000313" key="1">
    <source>
        <dbReference type="EMBL" id="MBB3224466.1"/>
    </source>
</evidence>
<evidence type="ECO:0000313" key="4">
    <source>
        <dbReference type="Proteomes" id="UP000584325"/>
    </source>
</evidence>
<dbReference type="EMBL" id="JACHXS010000013">
    <property type="protein sequence ID" value="MBB3224466.1"/>
    <property type="molecule type" value="Genomic_DNA"/>
</dbReference>
<dbReference type="Proteomes" id="UP000298763">
    <property type="component" value="Chromosome"/>
</dbReference>
<dbReference type="InterPro" id="IPR008868">
    <property type="entry name" value="TniB"/>
</dbReference>
<gene>
    <name evidence="2" type="ORF">FCL38_24530</name>
    <name evidence="1" type="ORF">FHS02_005331</name>
</gene>
<accession>A0A4P8HTG9</accession>
<name>A0A4P8HTG9_9BURK</name>
<keyword evidence="3" id="KW-1185">Reference proteome</keyword>
<protein>
    <submittedName>
        <fullName evidence="2">Transposase</fullName>
    </submittedName>
</protein>
<reference evidence="1 4" key="2">
    <citation type="submission" date="2020-08" db="EMBL/GenBank/DDBJ databases">
        <title>Genomic Encyclopedia of Type Strains, Phase III (KMG-III): the genomes of soil and plant-associated and newly described type strains.</title>
        <authorList>
            <person name="Whitman W."/>
        </authorList>
    </citation>
    <scope>NUCLEOTIDE SEQUENCE [LARGE SCALE GENOMIC DNA]</scope>
    <source>
        <strain evidence="1 4">CECT 7753</strain>
    </source>
</reference>
<evidence type="ECO:0000313" key="2">
    <source>
        <dbReference type="EMBL" id="QCP13239.1"/>
    </source>
</evidence>
<dbReference type="OrthoDB" id="14765at2"/>
<organism evidence="1 4">
    <name type="scientific">Pseudoduganella umbonata</name>
    <dbReference type="NCBI Taxonomy" id="864828"/>
    <lineage>
        <taxon>Bacteria</taxon>
        <taxon>Pseudomonadati</taxon>
        <taxon>Pseudomonadota</taxon>
        <taxon>Betaproteobacteria</taxon>
        <taxon>Burkholderiales</taxon>
        <taxon>Oxalobacteraceae</taxon>
        <taxon>Telluria group</taxon>
        <taxon>Pseudoduganella</taxon>
    </lineage>
</organism>
<dbReference type="SUPFAM" id="SSF52540">
    <property type="entry name" value="P-loop containing nucleoside triphosphate hydrolases"/>
    <property type="match status" value="1"/>
</dbReference>
<dbReference type="Gene3D" id="3.40.50.300">
    <property type="entry name" value="P-loop containing nucleotide triphosphate hydrolases"/>
    <property type="match status" value="1"/>
</dbReference>
<evidence type="ECO:0000313" key="3">
    <source>
        <dbReference type="Proteomes" id="UP000298763"/>
    </source>
</evidence>
<dbReference type="InterPro" id="IPR027417">
    <property type="entry name" value="P-loop_NTPase"/>
</dbReference>
<dbReference type="AlphaFoldDB" id="A0A4P8HTG9"/>
<dbReference type="Proteomes" id="UP000584325">
    <property type="component" value="Unassembled WGS sequence"/>
</dbReference>
<reference evidence="2 3" key="1">
    <citation type="submission" date="2019-05" db="EMBL/GenBank/DDBJ databases">
        <title>Draft Genome Sequences of Six Type Strains of the Genus Massilia.</title>
        <authorList>
            <person name="Miess H."/>
            <person name="Frediansyhah A."/>
            <person name="Gross H."/>
        </authorList>
    </citation>
    <scope>NUCLEOTIDE SEQUENCE [LARGE SCALE GENOMIC DNA]</scope>
    <source>
        <strain evidence="2 3">DSMZ 26121</strain>
    </source>
</reference>
<proteinExistence type="predicted"/>
<dbReference type="EMBL" id="CP040017">
    <property type="protein sequence ID" value="QCP13239.1"/>
    <property type="molecule type" value="Genomic_DNA"/>
</dbReference>
<dbReference type="RefSeq" id="WP_137316030.1">
    <property type="nucleotide sequence ID" value="NZ_CP040017.1"/>
</dbReference>
<sequence length="296" mass="32708">MTTVLSHLAPDAMAALELPSDERDDFCKKDRWIGYERATQIMQQLDEVLLYPRTLRMPNVLIVGQSGNGKSAILKQFCDRHPVQITAAGDPVAPVLPISMPETPDEAEIWSEILWALGVSHGERDSTKVPKSNAKSVMKYANIRVLAIDEFNNLVYAGRRAADILALIKGISNDLKISIVAAGTQAAINALNSEPQMKSRFEPAALDRWRLDTTYLRFLASFERTLPLAEPSNLASRELAPLIYGIGGETIGGTVKLLKAAACKAIELQRECIDADVLKKANIVRRDGWDDVMRRI</sequence>